<sequence length="457" mass="51982">MCYICYARKYGNCRNELVWNQRGSDVVDVVESAKVVFRQWQNAQDRHFDNFLGFTTHENGDEHWRLDRGNVELGNNASPECAEAMGIKKALSWIKEHQMNDVSVESDCLSLVTVQAIRGSPVLLCSLSLSSKLFLCNCVYQVIEYMSRSEEFYGSRIGQEFARNETVDPFMYLQTVDGDILKLEVEVGWQCPYLWEAYDCGFGFNRSQPVYMSPGVSKEALEMIFGYLRFSRKPGRSCEECQLFIDEILLKKDEHTLWMLLRAARCLQLQGLFEMIRDTLAQNTEKSSLQIEQDLSKSSKQCVKEEGLRARLQSKLLEKKNKRLDEVENTKNAQAEVEAEKREDRSIDDLLSFINGDGDNKEVQTSKKKKKNRNKGKEKKKTSSSSAFTSTEGPASKKVTENREQDMNSSHSANRSSSAGATLKQLGIQDVSFNVEGDTDDDGLDPAQLEEIDRLAC</sequence>
<dbReference type="GO" id="GO:0016874">
    <property type="term" value="F:ligase activity"/>
    <property type="evidence" value="ECO:0007669"/>
    <property type="project" value="UniProtKB-KW"/>
</dbReference>
<dbReference type="AlphaFoldDB" id="A0AAD8MIK3"/>
<feature type="compositionally biased region" description="Low complexity" evidence="3">
    <location>
        <begin position="408"/>
        <end position="419"/>
    </location>
</feature>
<dbReference type="Gene3D" id="3.30.710.10">
    <property type="entry name" value="Potassium Channel Kv1.1, Chain A"/>
    <property type="match status" value="1"/>
</dbReference>
<keyword evidence="2" id="KW-0175">Coiled coil</keyword>
<organism evidence="4 5">
    <name type="scientific">Heracleum sosnowskyi</name>
    <dbReference type="NCBI Taxonomy" id="360622"/>
    <lineage>
        <taxon>Eukaryota</taxon>
        <taxon>Viridiplantae</taxon>
        <taxon>Streptophyta</taxon>
        <taxon>Embryophyta</taxon>
        <taxon>Tracheophyta</taxon>
        <taxon>Spermatophyta</taxon>
        <taxon>Magnoliopsida</taxon>
        <taxon>eudicotyledons</taxon>
        <taxon>Gunneridae</taxon>
        <taxon>Pentapetalae</taxon>
        <taxon>asterids</taxon>
        <taxon>campanulids</taxon>
        <taxon>Apiales</taxon>
        <taxon>Apiaceae</taxon>
        <taxon>Apioideae</taxon>
        <taxon>apioid superclade</taxon>
        <taxon>Tordylieae</taxon>
        <taxon>Tordyliinae</taxon>
        <taxon>Heracleum</taxon>
    </lineage>
</organism>
<evidence type="ECO:0000313" key="5">
    <source>
        <dbReference type="Proteomes" id="UP001237642"/>
    </source>
</evidence>
<comment type="caution">
    <text evidence="4">The sequence shown here is derived from an EMBL/GenBank/DDBJ whole genome shotgun (WGS) entry which is preliminary data.</text>
</comment>
<keyword evidence="5" id="KW-1185">Reference proteome</keyword>
<accession>A0AAD8MIK3</accession>
<reference evidence="4" key="2">
    <citation type="submission" date="2023-05" db="EMBL/GenBank/DDBJ databases">
        <authorList>
            <person name="Schelkunov M.I."/>
        </authorList>
    </citation>
    <scope>NUCLEOTIDE SEQUENCE</scope>
    <source>
        <strain evidence="4">Hsosn_3</strain>
        <tissue evidence="4">Leaf</tissue>
    </source>
</reference>
<comment type="pathway">
    <text evidence="1">Protein modification; protein ubiquitination.</text>
</comment>
<feature type="compositionally biased region" description="Basic residues" evidence="3">
    <location>
        <begin position="366"/>
        <end position="382"/>
    </location>
</feature>
<dbReference type="InterPro" id="IPR011333">
    <property type="entry name" value="SKP1/BTB/POZ_sf"/>
</dbReference>
<name>A0AAD8MIK3_9APIA</name>
<gene>
    <name evidence="4" type="ORF">POM88_033503</name>
</gene>
<evidence type="ECO:0000256" key="1">
    <source>
        <dbReference type="ARBA" id="ARBA00004906"/>
    </source>
</evidence>
<reference evidence="4" key="1">
    <citation type="submission" date="2023-02" db="EMBL/GenBank/DDBJ databases">
        <title>Genome of toxic invasive species Heracleum sosnowskyi carries increased number of genes despite the absence of recent whole-genome duplications.</title>
        <authorList>
            <person name="Schelkunov M."/>
            <person name="Shtratnikova V."/>
            <person name="Makarenko M."/>
            <person name="Klepikova A."/>
            <person name="Omelchenko D."/>
            <person name="Novikova G."/>
            <person name="Obukhova E."/>
            <person name="Bogdanov V."/>
            <person name="Penin A."/>
            <person name="Logacheva M."/>
        </authorList>
    </citation>
    <scope>NUCLEOTIDE SEQUENCE</scope>
    <source>
        <strain evidence="4">Hsosn_3</strain>
        <tissue evidence="4">Leaf</tissue>
    </source>
</reference>
<proteinExistence type="predicted"/>
<protein>
    <submittedName>
        <fullName evidence="4">SCF ubiquitin ligase, Skp1 component</fullName>
    </submittedName>
</protein>
<keyword evidence="4" id="KW-0436">Ligase</keyword>
<feature type="compositionally biased region" description="Acidic residues" evidence="3">
    <location>
        <begin position="437"/>
        <end position="450"/>
    </location>
</feature>
<feature type="region of interest" description="Disordered" evidence="3">
    <location>
        <begin position="352"/>
        <end position="457"/>
    </location>
</feature>
<evidence type="ECO:0000313" key="4">
    <source>
        <dbReference type="EMBL" id="KAK1377310.1"/>
    </source>
</evidence>
<evidence type="ECO:0000256" key="2">
    <source>
        <dbReference type="SAM" id="Coils"/>
    </source>
</evidence>
<dbReference type="EMBL" id="JAUIZM010000007">
    <property type="protein sequence ID" value="KAK1377310.1"/>
    <property type="molecule type" value="Genomic_DNA"/>
</dbReference>
<dbReference type="Proteomes" id="UP001237642">
    <property type="component" value="Unassembled WGS sequence"/>
</dbReference>
<feature type="coiled-coil region" evidence="2">
    <location>
        <begin position="310"/>
        <end position="337"/>
    </location>
</feature>
<evidence type="ECO:0000256" key="3">
    <source>
        <dbReference type="SAM" id="MobiDB-lite"/>
    </source>
</evidence>